<dbReference type="NCBIfam" id="TIGR04283">
    <property type="entry name" value="glyco_like_mftF"/>
    <property type="match status" value="1"/>
</dbReference>
<keyword evidence="8" id="KW-1185">Reference proteome</keyword>
<comment type="caution">
    <text evidence="7">The sequence shown here is derived from an EMBL/GenBank/DDBJ whole genome shotgun (WGS) entry which is preliminary data.</text>
</comment>
<dbReference type="InterPro" id="IPR029044">
    <property type="entry name" value="Nucleotide-diphossugar_trans"/>
</dbReference>
<feature type="domain" description="Glycosyltransferase 2-like" evidence="6">
    <location>
        <begin position="4"/>
        <end position="105"/>
    </location>
</feature>
<evidence type="ECO:0000259" key="6">
    <source>
        <dbReference type="Pfam" id="PF00535"/>
    </source>
</evidence>
<keyword evidence="2" id="KW-1003">Cell membrane</keyword>
<dbReference type="InterPro" id="IPR026461">
    <property type="entry name" value="Trfase_2_rSAM/seldom_assoc"/>
</dbReference>
<dbReference type="EMBL" id="RJUF01000020">
    <property type="protein sequence ID" value="MCP9763099.1"/>
    <property type="molecule type" value="Genomic_DNA"/>
</dbReference>
<sequence>MTVSILIPTYNESKSIQKTVEGIIEGKGDQVIEILILDSVNSTDNLKETLAAYEVRYIKTPCNSRSSQMNYGANLAKGDILFFVHADTILPKNYVSEITKVLQFAQLGCFRAIIESKNVLLKINSFFTRLNFLWCRGGDQTLFLKKADFLELGGFDEQYVIMEDYDFLRRAQAKFKFGISKKSVIVSARKYEKNGFWRIQLANFAAMRAFLKDNATPQQIKENYTKALNLDY</sequence>
<evidence type="ECO:0000256" key="1">
    <source>
        <dbReference type="ARBA" id="ARBA00004236"/>
    </source>
</evidence>
<evidence type="ECO:0000313" key="8">
    <source>
        <dbReference type="Proteomes" id="UP001204144"/>
    </source>
</evidence>
<evidence type="ECO:0000256" key="3">
    <source>
        <dbReference type="ARBA" id="ARBA00022676"/>
    </source>
</evidence>
<keyword evidence="3" id="KW-0328">Glycosyltransferase</keyword>
<evidence type="ECO:0000256" key="4">
    <source>
        <dbReference type="ARBA" id="ARBA00022679"/>
    </source>
</evidence>
<evidence type="ECO:0000313" key="7">
    <source>
        <dbReference type="EMBL" id="MCP9763099.1"/>
    </source>
</evidence>
<dbReference type="SUPFAM" id="SSF53448">
    <property type="entry name" value="Nucleotide-diphospho-sugar transferases"/>
    <property type="match status" value="1"/>
</dbReference>
<dbReference type="GO" id="GO:0005886">
    <property type="term" value="C:plasma membrane"/>
    <property type="evidence" value="ECO:0007669"/>
    <property type="project" value="UniProtKB-SubCell"/>
</dbReference>
<name>A0AAE3H153_9BACT</name>
<dbReference type="Gene3D" id="3.90.550.10">
    <property type="entry name" value="Spore Coat Polysaccharide Biosynthesis Protein SpsA, Chain A"/>
    <property type="match status" value="1"/>
</dbReference>
<evidence type="ECO:0000256" key="2">
    <source>
        <dbReference type="ARBA" id="ARBA00022475"/>
    </source>
</evidence>
<dbReference type="PANTHER" id="PTHR43646:SF2">
    <property type="entry name" value="GLYCOSYLTRANSFERASE 2-LIKE DOMAIN-CONTAINING PROTEIN"/>
    <property type="match status" value="1"/>
</dbReference>
<keyword evidence="5" id="KW-0472">Membrane</keyword>
<organism evidence="7 8">
    <name type="scientific">Lacihabitans soyangensis</name>
    <dbReference type="NCBI Taxonomy" id="869394"/>
    <lineage>
        <taxon>Bacteria</taxon>
        <taxon>Pseudomonadati</taxon>
        <taxon>Bacteroidota</taxon>
        <taxon>Cytophagia</taxon>
        <taxon>Cytophagales</taxon>
        <taxon>Leadbetterellaceae</taxon>
        <taxon>Lacihabitans</taxon>
    </lineage>
</organism>
<dbReference type="RefSeq" id="WP_255036885.1">
    <property type="nucleotide sequence ID" value="NZ_RJUF01000020.1"/>
</dbReference>
<keyword evidence="4" id="KW-0808">Transferase</keyword>
<accession>A0AAE3H153</accession>
<dbReference type="InterPro" id="IPR001173">
    <property type="entry name" value="Glyco_trans_2-like"/>
</dbReference>
<dbReference type="GO" id="GO:0016757">
    <property type="term" value="F:glycosyltransferase activity"/>
    <property type="evidence" value="ECO:0007669"/>
    <property type="project" value="UniProtKB-KW"/>
</dbReference>
<comment type="subcellular location">
    <subcellularLocation>
        <location evidence="1">Cell membrane</location>
    </subcellularLocation>
</comment>
<reference evidence="7 8" key="1">
    <citation type="submission" date="2018-11" db="EMBL/GenBank/DDBJ databases">
        <title>Novel bacteria species description.</title>
        <authorList>
            <person name="Han J.-H."/>
        </authorList>
    </citation>
    <scope>NUCLEOTIDE SEQUENCE [LARGE SCALE GENOMIC DNA]</scope>
    <source>
        <strain evidence="7 8">KCTC23259</strain>
    </source>
</reference>
<dbReference type="PANTHER" id="PTHR43646">
    <property type="entry name" value="GLYCOSYLTRANSFERASE"/>
    <property type="match status" value="1"/>
</dbReference>
<dbReference type="AlphaFoldDB" id="A0AAE3H153"/>
<proteinExistence type="predicted"/>
<evidence type="ECO:0000256" key="5">
    <source>
        <dbReference type="ARBA" id="ARBA00023136"/>
    </source>
</evidence>
<gene>
    <name evidence="7" type="ORF">EGI31_09035</name>
</gene>
<protein>
    <submittedName>
        <fullName evidence="7">Glycosyltransferase</fullName>
    </submittedName>
</protein>
<dbReference type="Pfam" id="PF00535">
    <property type="entry name" value="Glycos_transf_2"/>
    <property type="match status" value="1"/>
</dbReference>
<dbReference type="Proteomes" id="UP001204144">
    <property type="component" value="Unassembled WGS sequence"/>
</dbReference>